<evidence type="ECO:0000256" key="9">
    <source>
        <dbReference type="PIRSR" id="PIRSR600101-1"/>
    </source>
</evidence>
<protein>
    <recommendedName>
        <fullName evidence="11">Glutathione hydrolase proenzyme</fullName>
        <ecNumber evidence="11">2.3.2.2</ecNumber>
        <ecNumber evidence="11">3.4.19.13</ecNumber>
    </recommendedName>
    <component>
        <recommendedName>
            <fullName evidence="11">Glutathione hydrolase large chain</fullName>
        </recommendedName>
    </component>
    <component>
        <recommendedName>
            <fullName evidence="11">Glutathione hydrolase small chain</fullName>
        </recommendedName>
    </component>
</protein>
<dbReference type="EC" id="2.3.2.2" evidence="11"/>
<comment type="subunit">
    <text evidence="11">This enzyme consists of two polypeptide chains, which are synthesized in precursor form from a single polypeptide.</text>
</comment>
<dbReference type="SUPFAM" id="SSF56235">
    <property type="entry name" value="N-terminal nucleophile aminohydrolases (Ntn hydrolases)"/>
    <property type="match status" value="1"/>
</dbReference>
<comment type="similarity">
    <text evidence="3 11">Belongs to the gamma-glutamyltransferase family.</text>
</comment>
<evidence type="ECO:0000256" key="6">
    <source>
        <dbReference type="ARBA" id="ARBA00023145"/>
    </source>
</evidence>
<evidence type="ECO:0000313" key="14">
    <source>
        <dbReference type="Proteomes" id="UP000325255"/>
    </source>
</evidence>
<comment type="catalytic activity">
    <reaction evidence="8 11">
        <text>an N-terminal (5-L-glutamyl)-[peptide] + an alpha-amino acid = 5-L-glutamyl amino acid + an N-terminal L-alpha-aminoacyl-[peptide]</text>
        <dbReference type="Rhea" id="RHEA:23904"/>
        <dbReference type="Rhea" id="RHEA-COMP:9780"/>
        <dbReference type="Rhea" id="RHEA-COMP:9795"/>
        <dbReference type="ChEBI" id="CHEBI:77644"/>
        <dbReference type="ChEBI" id="CHEBI:78597"/>
        <dbReference type="ChEBI" id="CHEBI:78599"/>
        <dbReference type="ChEBI" id="CHEBI:78608"/>
        <dbReference type="EC" id="2.3.2.2"/>
    </reaction>
</comment>
<dbReference type="GO" id="GO:0103068">
    <property type="term" value="F:leukotriene C4 gamma-glutamyl transferase activity"/>
    <property type="evidence" value="ECO:0007669"/>
    <property type="project" value="UniProtKB-EC"/>
</dbReference>
<keyword evidence="11" id="KW-0317">Glutathione biosynthesis</keyword>
<dbReference type="InterPro" id="IPR029055">
    <property type="entry name" value="Ntn_hydrolases_N"/>
</dbReference>
<dbReference type="Gene3D" id="3.60.20.40">
    <property type="match status" value="1"/>
</dbReference>
<evidence type="ECO:0000313" key="13">
    <source>
        <dbReference type="EMBL" id="KAA5611707.1"/>
    </source>
</evidence>
<sequence length="570" mass="58546">MRSRTLRIAATALVLWLAVLFAPAPATADPARAHTHMVAAAHPLAAQAGLAVLREGGTALDAAIAAQFVLAVVEPQSSGLGGGAVMLHYDAASRAVTSWDGRETAPAAAGPDLFLGPDGQPMGFYEAGLGGRAVGVPGAIRMLEAAHRRHGRLRWERLFAEAIHLAEHGFLVSPRLAGAIAADAQRLATRAGPRAVFLHADGTPLAAGTLLVNRPLAETLRALAAGGADALHRGAVAAAIARAVRTDANPGLLTVDDLAAYAPKRREPVCAPYRSVLVCGMGPPSSGGPTVLQALGLLAHFDMASLPPGGADAAQLLVEAERLAWADRATFLADSDFVPVPLRGLLGPGYLTARAQLIDQDHAMAEARAGNPNWEAPNLAPALPQPEHGTSHVSVVDDAGNAVALTTTVQDAFGARVMVGGFLLNNQLTDFSFLPARNGRPVANRVQPGKRPRSSMAPTLVLDADGRLLFALGSVGGARIIGDVAQALVSLIDWRLDPQATAAAAHIGTLGETADLEAGTPATALAPALEARGQKVRTYQAISGVTIIAVTPQGLLGGSDPRREGVALGD</sequence>
<feature type="binding site" evidence="10">
    <location>
        <begin position="454"/>
        <end position="455"/>
    </location>
    <ligand>
        <name>L-glutamate</name>
        <dbReference type="ChEBI" id="CHEBI:29985"/>
    </ligand>
</feature>
<evidence type="ECO:0000256" key="7">
    <source>
        <dbReference type="ARBA" id="ARBA00023315"/>
    </source>
</evidence>
<feature type="signal peptide" evidence="12">
    <location>
        <begin position="1"/>
        <end position="28"/>
    </location>
</feature>
<dbReference type="RefSeq" id="WP_150041248.1">
    <property type="nucleotide sequence ID" value="NZ_OW485601.1"/>
</dbReference>
<dbReference type="Pfam" id="PF01019">
    <property type="entry name" value="G_glu_transpept"/>
    <property type="match status" value="1"/>
</dbReference>
<dbReference type="GO" id="GO:0006751">
    <property type="term" value="P:glutathione catabolic process"/>
    <property type="evidence" value="ECO:0007669"/>
    <property type="project" value="UniProtKB-UniRule"/>
</dbReference>
<comment type="catalytic activity">
    <reaction evidence="2 11">
        <text>glutathione + H2O = L-cysteinylglycine + L-glutamate</text>
        <dbReference type="Rhea" id="RHEA:28807"/>
        <dbReference type="ChEBI" id="CHEBI:15377"/>
        <dbReference type="ChEBI" id="CHEBI:29985"/>
        <dbReference type="ChEBI" id="CHEBI:57925"/>
        <dbReference type="ChEBI" id="CHEBI:61694"/>
        <dbReference type="EC" id="3.4.19.13"/>
    </reaction>
</comment>
<keyword evidence="6 11" id="KW-0865">Zymogen</keyword>
<comment type="pathway">
    <text evidence="11">Sulfur metabolism; glutathione metabolism.</text>
</comment>
<feature type="chain" id="PRO_5024284887" description="Glutathione hydrolase proenzyme" evidence="12">
    <location>
        <begin position="29"/>
        <end position="570"/>
    </location>
</feature>
<comment type="catalytic activity">
    <reaction evidence="1 11">
        <text>an S-substituted glutathione + H2O = an S-substituted L-cysteinylglycine + L-glutamate</text>
        <dbReference type="Rhea" id="RHEA:59468"/>
        <dbReference type="ChEBI" id="CHEBI:15377"/>
        <dbReference type="ChEBI" id="CHEBI:29985"/>
        <dbReference type="ChEBI" id="CHEBI:90779"/>
        <dbReference type="ChEBI" id="CHEBI:143103"/>
        <dbReference type="EC" id="3.4.19.13"/>
    </reaction>
</comment>
<dbReference type="OrthoDB" id="9781342at2"/>
<evidence type="ECO:0000256" key="1">
    <source>
        <dbReference type="ARBA" id="ARBA00001049"/>
    </source>
</evidence>
<dbReference type="NCBIfam" id="TIGR00066">
    <property type="entry name" value="g_glut_trans"/>
    <property type="match status" value="1"/>
</dbReference>
<dbReference type="EC" id="3.4.19.13" evidence="11"/>
<keyword evidence="4 11" id="KW-0808">Transferase</keyword>
<dbReference type="EMBL" id="VWPK01000018">
    <property type="protein sequence ID" value="KAA5611707.1"/>
    <property type="molecule type" value="Genomic_DNA"/>
</dbReference>
<keyword evidence="12" id="KW-0732">Signal</keyword>
<dbReference type="UniPathway" id="UPA00204"/>
<feature type="active site" description="Nucleophile" evidence="9">
    <location>
        <position position="390"/>
    </location>
</feature>
<dbReference type="Proteomes" id="UP000325255">
    <property type="component" value="Unassembled WGS sequence"/>
</dbReference>
<dbReference type="InterPro" id="IPR000101">
    <property type="entry name" value="GGT_peptidase"/>
</dbReference>
<evidence type="ECO:0000256" key="11">
    <source>
        <dbReference type="RuleBase" id="RU368036"/>
    </source>
</evidence>
<evidence type="ECO:0000256" key="10">
    <source>
        <dbReference type="PIRSR" id="PIRSR600101-2"/>
    </source>
</evidence>
<dbReference type="AlphaFoldDB" id="A0A5M6IV22"/>
<feature type="binding site" evidence="10">
    <location>
        <position position="430"/>
    </location>
    <ligand>
        <name>L-glutamate</name>
        <dbReference type="ChEBI" id="CHEBI:29985"/>
    </ligand>
</feature>
<dbReference type="GO" id="GO:0006750">
    <property type="term" value="P:glutathione biosynthetic process"/>
    <property type="evidence" value="ECO:0007669"/>
    <property type="project" value="UniProtKB-KW"/>
</dbReference>
<dbReference type="GO" id="GO:0036374">
    <property type="term" value="F:glutathione hydrolase activity"/>
    <property type="evidence" value="ECO:0007669"/>
    <property type="project" value="UniProtKB-UniRule"/>
</dbReference>
<keyword evidence="14" id="KW-1185">Reference proteome</keyword>
<evidence type="ECO:0000256" key="8">
    <source>
        <dbReference type="ARBA" id="ARBA00047417"/>
    </source>
</evidence>
<proteinExistence type="inferred from homology"/>
<evidence type="ECO:0000256" key="4">
    <source>
        <dbReference type="ARBA" id="ARBA00022679"/>
    </source>
</evidence>
<evidence type="ECO:0000256" key="12">
    <source>
        <dbReference type="SAM" id="SignalP"/>
    </source>
</evidence>
<reference evidence="13 14" key="1">
    <citation type="submission" date="2019-09" db="EMBL/GenBank/DDBJ databases">
        <title>Genome sequence of Rhodovastum atsumiense, a diverse member of the Acetobacteraceae family of non-sulfur purple photosynthetic bacteria.</title>
        <authorList>
            <person name="Meyer T."/>
            <person name="Kyndt J."/>
        </authorList>
    </citation>
    <scope>NUCLEOTIDE SEQUENCE [LARGE SCALE GENOMIC DNA]</scope>
    <source>
        <strain evidence="13 14">DSM 21279</strain>
    </source>
</reference>
<accession>A0A5M6IV22</accession>
<dbReference type="PANTHER" id="PTHR43199:SF1">
    <property type="entry name" value="GLUTATHIONE HYDROLASE PROENZYME"/>
    <property type="match status" value="1"/>
</dbReference>
<keyword evidence="5 11" id="KW-0378">Hydrolase</keyword>
<feature type="binding site" evidence="10">
    <location>
        <position position="102"/>
    </location>
    <ligand>
        <name>L-glutamate</name>
        <dbReference type="ChEBI" id="CHEBI:29985"/>
    </ligand>
</feature>
<feature type="binding site" evidence="10">
    <location>
        <position position="477"/>
    </location>
    <ligand>
        <name>L-glutamate</name>
        <dbReference type="ChEBI" id="CHEBI:29985"/>
    </ligand>
</feature>
<name>A0A5M6IV22_9PROT</name>
<dbReference type="Gene3D" id="1.10.246.130">
    <property type="match status" value="1"/>
</dbReference>
<dbReference type="InterPro" id="IPR051792">
    <property type="entry name" value="GGT_bact"/>
</dbReference>
<dbReference type="InterPro" id="IPR043137">
    <property type="entry name" value="GGT_ssub_C"/>
</dbReference>
<comment type="caution">
    <text evidence="13">The sequence shown here is derived from an EMBL/GenBank/DDBJ whole genome shotgun (WGS) entry which is preliminary data.</text>
</comment>
<dbReference type="PANTHER" id="PTHR43199">
    <property type="entry name" value="GLUTATHIONE HYDROLASE"/>
    <property type="match status" value="1"/>
</dbReference>
<keyword evidence="7 11" id="KW-0012">Acyltransferase</keyword>
<dbReference type="PRINTS" id="PR01210">
    <property type="entry name" value="GGTRANSPTASE"/>
</dbReference>
<comment type="PTM">
    <text evidence="11">Cleaved by autocatalysis into a large and a small subunit.</text>
</comment>
<gene>
    <name evidence="13" type="primary">ggt</name>
    <name evidence="13" type="ORF">F1189_12990</name>
</gene>
<organism evidence="13 14">
    <name type="scientific">Rhodovastum atsumiense</name>
    <dbReference type="NCBI Taxonomy" id="504468"/>
    <lineage>
        <taxon>Bacteria</taxon>
        <taxon>Pseudomonadati</taxon>
        <taxon>Pseudomonadota</taxon>
        <taxon>Alphaproteobacteria</taxon>
        <taxon>Acetobacterales</taxon>
        <taxon>Acetobacteraceae</taxon>
        <taxon>Rhodovastum</taxon>
    </lineage>
</organism>
<evidence type="ECO:0000256" key="3">
    <source>
        <dbReference type="ARBA" id="ARBA00009381"/>
    </source>
</evidence>
<evidence type="ECO:0000256" key="5">
    <source>
        <dbReference type="ARBA" id="ARBA00022801"/>
    </source>
</evidence>
<evidence type="ECO:0000256" key="2">
    <source>
        <dbReference type="ARBA" id="ARBA00001089"/>
    </source>
</evidence>
<dbReference type="InterPro" id="IPR043138">
    <property type="entry name" value="GGT_lsub"/>
</dbReference>